<dbReference type="PANTHER" id="PTHR43459:SF1">
    <property type="entry name" value="EG:BACN32G11.4 PROTEIN"/>
    <property type="match status" value="1"/>
</dbReference>
<dbReference type="CDD" id="cd06558">
    <property type="entry name" value="crotonase-like"/>
    <property type="match status" value="1"/>
</dbReference>
<dbReference type="PANTHER" id="PTHR43459">
    <property type="entry name" value="ENOYL-COA HYDRATASE"/>
    <property type="match status" value="1"/>
</dbReference>
<dbReference type="Gene3D" id="3.90.226.10">
    <property type="entry name" value="2-enoyl-CoA Hydratase, Chain A, domain 1"/>
    <property type="match status" value="1"/>
</dbReference>
<dbReference type="InterPro" id="IPR029045">
    <property type="entry name" value="ClpP/crotonase-like_dom_sf"/>
</dbReference>
<organism evidence="3 4">
    <name type="scientific">Candidatus Opimibacter skivensis</name>
    <dbReference type="NCBI Taxonomy" id="2982028"/>
    <lineage>
        <taxon>Bacteria</taxon>
        <taxon>Pseudomonadati</taxon>
        <taxon>Bacteroidota</taxon>
        <taxon>Saprospiria</taxon>
        <taxon>Saprospirales</taxon>
        <taxon>Saprospiraceae</taxon>
        <taxon>Candidatus Opimibacter</taxon>
    </lineage>
</organism>
<evidence type="ECO:0000256" key="2">
    <source>
        <dbReference type="RuleBase" id="RU003707"/>
    </source>
</evidence>
<sequence>MIILTRDGDVTTLKLNRPQRYNSFVQEMAFDFQKKLDAVALDGTRCLVITGEGKAFSAGQDLNEVTDPEGPEMQRIVADHYNPIIKRIRNLEMPVIAAVNGAAAGAGANIALACDIVVAKTSAYFLQAFSHIGLIPDSGGTYHLPRLIGFQRASALMMLGEKVSASDAELMGMIYKAIPDEDWDEYVRALALRLANMPTRGLALTKMALNMSLSSTLDQQLDIEEELQTTAGQTEDYAEGVKAFLEKRKAIFKGK</sequence>
<accession>A0A9D7SVT4</accession>
<evidence type="ECO:0000313" key="3">
    <source>
        <dbReference type="EMBL" id="MBK9982625.1"/>
    </source>
</evidence>
<dbReference type="Pfam" id="PF00378">
    <property type="entry name" value="ECH_1"/>
    <property type="match status" value="1"/>
</dbReference>
<dbReference type="EMBL" id="JADKGY010000006">
    <property type="protein sequence ID" value="MBK9982625.1"/>
    <property type="molecule type" value="Genomic_DNA"/>
</dbReference>
<proteinExistence type="inferred from homology"/>
<dbReference type="InterPro" id="IPR018376">
    <property type="entry name" value="Enoyl-CoA_hyd/isom_CS"/>
</dbReference>
<comment type="similarity">
    <text evidence="1 2">Belongs to the enoyl-CoA hydratase/isomerase family.</text>
</comment>
<gene>
    <name evidence="3" type="ORF">IPP15_09385</name>
</gene>
<dbReference type="AlphaFoldDB" id="A0A9D7SVT4"/>
<protein>
    <submittedName>
        <fullName evidence="3">Enoyl-CoA hydratase/isomerase family protein</fullName>
    </submittedName>
</protein>
<dbReference type="InterPro" id="IPR001753">
    <property type="entry name" value="Enoyl-CoA_hydra/iso"/>
</dbReference>
<dbReference type="SUPFAM" id="SSF52096">
    <property type="entry name" value="ClpP/crotonase"/>
    <property type="match status" value="1"/>
</dbReference>
<dbReference type="GO" id="GO:0003824">
    <property type="term" value="F:catalytic activity"/>
    <property type="evidence" value="ECO:0007669"/>
    <property type="project" value="InterPro"/>
</dbReference>
<name>A0A9D7SVT4_9BACT</name>
<dbReference type="PROSITE" id="PS00166">
    <property type="entry name" value="ENOYL_COA_HYDRATASE"/>
    <property type="match status" value="1"/>
</dbReference>
<reference evidence="3 4" key="1">
    <citation type="submission" date="2020-10" db="EMBL/GenBank/DDBJ databases">
        <title>Connecting structure to function with the recovery of over 1000 high-quality activated sludge metagenome-assembled genomes encoding full-length rRNA genes using long-read sequencing.</title>
        <authorList>
            <person name="Singleton C.M."/>
            <person name="Petriglieri F."/>
            <person name="Kristensen J.M."/>
            <person name="Kirkegaard R.H."/>
            <person name="Michaelsen T.Y."/>
            <person name="Andersen M.H."/>
            <person name="Karst S.M."/>
            <person name="Dueholm M.S."/>
            <person name="Nielsen P.H."/>
            <person name="Albertsen M."/>
        </authorList>
    </citation>
    <scope>NUCLEOTIDE SEQUENCE [LARGE SCALE GENOMIC DNA]</scope>
    <source>
        <strain evidence="3">Ribe_18-Q3-R11-54_MAXAC.273</strain>
    </source>
</reference>
<dbReference type="Gene3D" id="1.10.12.10">
    <property type="entry name" value="Lyase 2-enoyl-coa Hydratase, Chain A, domain 2"/>
    <property type="match status" value="1"/>
</dbReference>
<evidence type="ECO:0000256" key="1">
    <source>
        <dbReference type="ARBA" id="ARBA00005254"/>
    </source>
</evidence>
<dbReference type="InterPro" id="IPR014748">
    <property type="entry name" value="Enoyl-CoA_hydra_C"/>
</dbReference>
<comment type="caution">
    <text evidence="3">The sequence shown here is derived from an EMBL/GenBank/DDBJ whole genome shotgun (WGS) entry which is preliminary data.</text>
</comment>
<dbReference type="Proteomes" id="UP000808337">
    <property type="component" value="Unassembled WGS sequence"/>
</dbReference>
<evidence type="ECO:0000313" key="4">
    <source>
        <dbReference type="Proteomes" id="UP000808337"/>
    </source>
</evidence>